<dbReference type="EMBL" id="NVXX01000052">
    <property type="protein sequence ID" value="PKH13767.1"/>
    <property type="molecule type" value="Genomic_DNA"/>
</dbReference>
<dbReference type="SUPFAM" id="SSF55961">
    <property type="entry name" value="Bet v1-like"/>
    <property type="match status" value="1"/>
</dbReference>
<dbReference type="InterPro" id="IPR023393">
    <property type="entry name" value="START-like_dom_sf"/>
</dbReference>
<sequence length="156" mass="17591">MHATEQPVRLKRISQERFILAAVETVYDYVTQPDRWHEWHPSSLSADTGTCGSLPAGARFTEIIDLLGIRLALSYRVQVARCPNEFKTVFTSLAVDGCIEYVLHAHQGGTLFKRVLTYETELQLATLHERMIALSGVALDRLKHRLENSAIDRSIA</sequence>
<reference evidence="1 2" key="1">
    <citation type="submission" date="2017-08" db="EMBL/GenBank/DDBJ databases">
        <authorList>
            <person name="de Groot N.N."/>
        </authorList>
    </citation>
    <scope>NUCLEOTIDE SEQUENCE [LARGE SCALE GENOMIC DNA]</scope>
    <source>
        <strain evidence="1 2">PfR 37</strain>
    </source>
</reference>
<accession>A0A2N1DVX0</accession>
<organism evidence="1 2">
    <name type="scientific">Pseudomonas fluorescens</name>
    <dbReference type="NCBI Taxonomy" id="294"/>
    <lineage>
        <taxon>Bacteria</taxon>
        <taxon>Pseudomonadati</taxon>
        <taxon>Pseudomonadota</taxon>
        <taxon>Gammaproteobacteria</taxon>
        <taxon>Pseudomonadales</taxon>
        <taxon>Pseudomonadaceae</taxon>
        <taxon>Pseudomonas</taxon>
    </lineage>
</organism>
<protein>
    <submittedName>
        <fullName evidence="1">Polyketide cyclase</fullName>
    </submittedName>
</protein>
<evidence type="ECO:0000313" key="1">
    <source>
        <dbReference type="EMBL" id="PKH13767.1"/>
    </source>
</evidence>
<dbReference type="AlphaFoldDB" id="A0A2N1DVX0"/>
<gene>
    <name evidence="1" type="ORF">CIB54_25155</name>
</gene>
<dbReference type="InterPro" id="IPR019587">
    <property type="entry name" value="Polyketide_cyclase/dehydratase"/>
</dbReference>
<dbReference type="Pfam" id="PF10604">
    <property type="entry name" value="Polyketide_cyc2"/>
    <property type="match status" value="1"/>
</dbReference>
<name>A0A2N1DVX0_PSEFL</name>
<proteinExistence type="predicted"/>
<dbReference type="CDD" id="cd07812">
    <property type="entry name" value="SRPBCC"/>
    <property type="match status" value="1"/>
</dbReference>
<dbReference type="RefSeq" id="WP_101221293.1">
    <property type="nucleotide sequence ID" value="NZ_KZ478028.1"/>
</dbReference>
<evidence type="ECO:0000313" key="2">
    <source>
        <dbReference type="Proteomes" id="UP000233564"/>
    </source>
</evidence>
<comment type="caution">
    <text evidence="1">The sequence shown here is derived from an EMBL/GenBank/DDBJ whole genome shotgun (WGS) entry which is preliminary data.</text>
</comment>
<dbReference type="Gene3D" id="3.30.530.20">
    <property type="match status" value="1"/>
</dbReference>
<dbReference type="Proteomes" id="UP000233564">
    <property type="component" value="Unassembled WGS sequence"/>
</dbReference>